<sequence length="249" mass="28116">MPDSVNRPVAKLLVTDQKASVLSYETDQVNRVITYSAFGYRSLINEQLSILGFNGEYQERTTGYYLLGNGYRAFSPELMRFTSPDSLSPFEKGGVNTYVYCQSEPINQKDSTGHFGERIRKWVSGLFSTSTPSYKTKNHPPAQSLAAQNQPIPEQPISVVSTNVSRQANLDQEEIPLEAHGYQIIPFDAVGYRNMLDVNINRLKEIYRNLDSTPEQIQTAENNMKVIHLRAKLSEKLGLLPGYSIRTEQ</sequence>
<accession>A0A923K023</accession>
<dbReference type="AlphaFoldDB" id="A0A923K023"/>
<dbReference type="InterPro" id="IPR022385">
    <property type="entry name" value="Rhs_assc_core"/>
</dbReference>
<reference evidence="1" key="1">
    <citation type="journal article" date="2020" name="Microorganisms">
        <title>Reliable Identification of Environmental Pseudomonas Isolates Using the rpoD Gene.</title>
        <authorList>
            <consortium name="The Broad Institute Genome Sequencing Platform"/>
            <person name="Girard L."/>
            <person name="Lood C."/>
            <person name="Rokni-Zadeh H."/>
            <person name="van Noort V."/>
            <person name="Lavigne R."/>
            <person name="De Mot R."/>
        </authorList>
    </citation>
    <scope>NUCLEOTIDE SEQUENCE</scope>
    <source>
        <strain evidence="1">BW13M1</strain>
    </source>
</reference>
<gene>
    <name evidence="1" type="ORF">HU751_04920</name>
</gene>
<dbReference type="SUPFAM" id="SSF56399">
    <property type="entry name" value="ADP-ribosylation"/>
    <property type="match status" value="1"/>
</dbReference>
<dbReference type="Gene3D" id="2.180.10.10">
    <property type="entry name" value="RHS repeat-associated core"/>
    <property type="match status" value="1"/>
</dbReference>
<dbReference type="EMBL" id="JABWRJ010000004">
    <property type="protein sequence ID" value="MBC3445103.1"/>
    <property type="molecule type" value="Genomic_DNA"/>
</dbReference>
<protein>
    <submittedName>
        <fullName evidence="1">RHS repeat-associated core domain-containing protein</fullName>
    </submittedName>
</protein>
<reference evidence="1" key="2">
    <citation type="submission" date="2020-07" db="EMBL/GenBank/DDBJ databases">
        <authorList>
            <person name="Lood C."/>
            <person name="Girard L."/>
        </authorList>
    </citation>
    <scope>NUCLEOTIDE SEQUENCE</scope>
    <source>
        <strain evidence="1">BW13M1</strain>
    </source>
</reference>
<comment type="caution">
    <text evidence="1">The sequence shown here is derived from an EMBL/GenBank/DDBJ whole genome shotgun (WGS) entry which is preliminary data.</text>
</comment>
<organism evidence="1">
    <name type="scientific">Pseudomonas peradeniyensis</name>
    <dbReference type="NCBI Taxonomy" id="2745488"/>
    <lineage>
        <taxon>Bacteria</taxon>
        <taxon>Pseudomonadati</taxon>
        <taxon>Pseudomonadota</taxon>
        <taxon>Gammaproteobacteria</taxon>
        <taxon>Pseudomonadales</taxon>
        <taxon>Pseudomonadaceae</taxon>
        <taxon>Pseudomonas</taxon>
    </lineage>
</organism>
<evidence type="ECO:0000313" key="1">
    <source>
        <dbReference type="EMBL" id="MBC3445103.1"/>
    </source>
</evidence>
<name>A0A923K023_9PSED</name>
<proteinExistence type="predicted"/>
<dbReference type="RefSeq" id="WP_186732269.1">
    <property type="nucleotide sequence ID" value="NZ_JABWRJ020000004.1"/>
</dbReference>
<dbReference type="NCBIfam" id="TIGR03696">
    <property type="entry name" value="Rhs_assc_core"/>
    <property type="match status" value="1"/>
</dbReference>